<accession>F0ZE31</accession>
<dbReference type="OrthoDB" id="2126698at2759"/>
<dbReference type="STRING" id="5786.F0ZE31"/>
<evidence type="ECO:0000313" key="9">
    <source>
        <dbReference type="Proteomes" id="UP000001064"/>
    </source>
</evidence>
<comment type="subcellular location">
    <subcellularLocation>
        <location evidence="1">Membrane</location>
        <topology evidence="1">Multi-pass membrane protein</topology>
    </subcellularLocation>
</comment>
<evidence type="ECO:0000256" key="7">
    <source>
        <dbReference type="SAM" id="Phobius"/>
    </source>
</evidence>
<reference evidence="9" key="1">
    <citation type="journal article" date="2011" name="Genome Biol.">
        <title>Comparative genomics of the social amoebae Dictyostelium discoideum and Dictyostelium purpureum.</title>
        <authorList>
            <consortium name="US DOE Joint Genome Institute (JGI-PGF)"/>
            <person name="Sucgang R."/>
            <person name="Kuo A."/>
            <person name="Tian X."/>
            <person name="Salerno W."/>
            <person name="Parikh A."/>
            <person name="Feasley C.L."/>
            <person name="Dalin E."/>
            <person name="Tu H."/>
            <person name="Huang E."/>
            <person name="Barry K."/>
            <person name="Lindquist E."/>
            <person name="Shapiro H."/>
            <person name="Bruce D."/>
            <person name="Schmutz J."/>
            <person name="Salamov A."/>
            <person name="Fey P."/>
            <person name="Gaudet P."/>
            <person name="Anjard C."/>
            <person name="Babu M.M."/>
            <person name="Basu S."/>
            <person name="Bushmanova Y."/>
            <person name="van der Wel H."/>
            <person name="Katoh-Kurasawa M."/>
            <person name="Dinh C."/>
            <person name="Coutinho P.M."/>
            <person name="Saito T."/>
            <person name="Elias M."/>
            <person name="Schaap P."/>
            <person name="Kay R.R."/>
            <person name="Henrissat B."/>
            <person name="Eichinger L."/>
            <person name="Rivero F."/>
            <person name="Putnam N.H."/>
            <person name="West C.M."/>
            <person name="Loomis W.F."/>
            <person name="Chisholm R.L."/>
            <person name="Shaulsky G."/>
            <person name="Strassmann J.E."/>
            <person name="Queller D.C."/>
            <person name="Kuspa A."/>
            <person name="Grigoriev I.V."/>
        </authorList>
    </citation>
    <scope>NUCLEOTIDE SEQUENCE [LARGE SCALE GENOMIC DNA]</scope>
    <source>
        <strain evidence="9">QSDP1</strain>
    </source>
</reference>
<dbReference type="GO" id="GO:0016020">
    <property type="term" value="C:membrane"/>
    <property type="evidence" value="ECO:0000318"/>
    <property type="project" value="GO_Central"/>
</dbReference>
<dbReference type="GeneID" id="10499076"/>
<feature type="transmembrane region" description="Helical" evidence="7">
    <location>
        <begin position="403"/>
        <end position="425"/>
    </location>
</feature>
<feature type="region of interest" description="Disordered" evidence="6">
    <location>
        <begin position="563"/>
        <end position="588"/>
    </location>
</feature>
<keyword evidence="9" id="KW-1185">Reference proteome</keyword>
<evidence type="ECO:0000256" key="2">
    <source>
        <dbReference type="ARBA" id="ARBA00010199"/>
    </source>
</evidence>
<dbReference type="OMA" id="RIEGAFY"/>
<feature type="transmembrane region" description="Helical" evidence="7">
    <location>
        <begin position="59"/>
        <end position="81"/>
    </location>
</feature>
<feature type="transmembrane region" description="Helical" evidence="7">
    <location>
        <begin position="21"/>
        <end position="39"/>
    </location>
</feature>
<feature type="transmembrane region" description="Helical" evidence="7">
    <location>
        <begin position="431"/>
        <end position="452"/>
    </location>
</feature>
<keyword evidence="4 7" id="KW-1133">Transmembrane helix</keyword>
<name>F0ZE31_DICPU</name>
<organism evidence="8 9">
    <name type="scientific">Dictyostelium purpureum</name>
    <name type="common">Slime mold</name>
    <dbReference type="NCBI Taxonomy" id="5786"/>
    <lineage>
        <taxon>Eukaryota</taxon>
        <taxon>Amoebozoa</taxon>
        <taxon>Evosea</taxon>
        <taxon>Eumycetozoa</taxon>
        <taxon>Dictyostelia</taxon>
        <taxon>Dictyosteliales</taxon>
        <taxon>Dictyosteliaceae</taxon>
        <taxon>Dictyostelium</taxon>
    </lineage>
</organism>
<feature type="transmembrane region" description="Helical" evidence="7">
    <location>
        <begin position="264"/>
        <end position="284"/>
    </location>
</feature>
<dbReference type="EMBL" id="GL870990">
    <property type="protein sequence ID" value="EGC37838.1"/>
    <property type="molecule type" value="Genomic_DNA"/>
</dbReference>
<evidence type="ECO:0000256" key="1">
    <source>
        <dbReference type="ARBA" id="ARBA00004141"/>
    </source>
</evidence>
<evidence type="ECO:0000313" key="8">
    <source>
        <dbReference type="EMBL" id="EGC37838.1"/>
    </source>
</evidence>
<feature type="transmembrane region" description="Helical" evidence="7">
    <location>
        <begin position="290"/>
        <end position="312"/>
    </location>
</feature>
<dbReference type="AlphaFoldDB" id="F0ZE31"/>
<evidence type="ECO:0000256" key="5">
    <source>
        <dbReference type="ARBA" id="ARBA00023136"/>
    </source>
</evidence>
<evidence type="ECO:0000256" key="4">
    <source>
        <dbReference type="ARBA" id="ARBA00022989"/>
    </source>
</evidence>
<dbReference type="GO" id="GO:1990961">
    <property type="term" value="P:xenobiotic detoxification by transmembrane export across the plasma membrane"/>
    <property type="evidence" value="ECO:0007669"/>
    <property type="project" value="InterPro"/>
</dbReference>
<dbReference type="CDD" id="cd13132">
    <property type="entry name" value="MATE_eukaryotic"/>
    <property type="match status" value="1"/>
</dbReference>
<dbReference type="GO" id="GO:0042910">
    <property type="term" value="F:xenobiotic transmembrane transporter activity"/>
    <property type="evidence" value="ECO:0007669"/>
    <property type="project" value="InterPro"/>
</dbReference>
<feature type="compositionally biased region" description="Low complexity" evidence="6">
    <location>
        <begin position="578"/>
        <end position="588"/>
    </location>
</feature>
<gene>
    <name evidence="8" type="ORF">DICPUDRAFT_149561</name>
</gene>
<dbReference type="InterPro" id="IPR045069">
    <property type="entry name" value="MATE_euk"/>
</dbReference>
<dbReference type="GO" id="GO:0022857">
    <property type="term" value="F:transmembrane transporter activity"/>
    <property type="evidence" value="ECO:0000318"/>
    <property type="project" value="GO_Central"/>
</dbReference>
<feature type="transmembrane region" description="Helical" evidence="7">
    <location>
        <begin position="202"/>
        <end position="226"/>
    </location>
</feature>
<dbReference type="GO" id="GO:0015297">
    <property type="term" value="F:antiporter activity"/>
    <property type="evidence" value="ECO:0007669"/>
    <property type="project" value="InterPro"/>
</dbReference>
<evidence type="ECO:0008006" key="10">
    <source>
        <dbReference type="Google" id="ProtNLM"/>
    </source>
</evidence>
<dbReference type="eggNOG" id="KOG1347">
    <property type="taxonomic scope" value="Eukaryota"/>
</dbReference>
<dbReference type="Pfam" id="PF01554">
    <property type="entry name" value="MatE"/>
    <property type="match status" value="2"/>
</dbReference>
<evidence type="ECO:0000256" key="3">
    <source>
        <dbReference type="ARBA" id="ARBA00022692"/>
    </source>
</evidence>
<dbReference type="InterPro" id="IPR002528">
    <property type="entry name" value="MATE_fam"/>
</dbReference>
<evidence type="ECO:0000256" key="6">
    <source>
        <dbReference type="SAM" id="MobiDB-lite"/>
    </source>
</evidence>
<dbReference type="FunCoup" id="F0ZE31">
    <property type="interactions" value="43"/>
</dbReference>
<protein>
    <recommendedName>
        <fullName evidence="10">Multidrug and toxin extrusion protein</fullName>
    </recommendedName>
</protein>
<keyword evidence="5 7" id="KW-0472">Membrane</keyword>
<feature type="transmembrane region" description="Helical" evidence="7">
    <location>
        <begin position="332"/>
        <end position="350"/>
    </location>
</feature>
<dbReference type="KEGG" id="dpp:DICPUDRAFT_149561"/>
<sequence length="588" mass="64798">MEKIKTLFFSVRDYFRESKPEIVYLLGWTFPVLISNILNQVVYLLVNMISVGHIGENELAAVSLGNTFTFATSSFIIGSFNSMDTFISQGYGAKNYKLIGATLQRGLVVSLALSVFVTILWIVTEPLLLLLHQDEVVAELTKHYVWGMLPGLWFSNGLTVLQKYLQGQGIMYPSIICGVVLNIANGIFNFVLVHGVTSSGGIGVVGCGLSTSISKFFATALLLLWIKKFELYKGTWFGFSYNECFGWDGLREYLKLAIPAGAQMVFEGCAFEILTVLAGLFGAIELDGHSIAMNFTLLTFMLPFSVSIALSVRIGQLLGQKNAEMAKKSTRIGYFITMSFMVLISLFQFSSRHWIGRIYTNKQEVLDLVAKILPISALFQFFDGFQTTCQGVIRGTGKNKIGAIVNFGAFYIIGMPFSVVFAFAFHLQVLGLWWGLCIGLASAAVVLGIVVVRIDWDNEVKVALARTATFEDISNVDVEMQNGADINNEDDEFERFNREKSEGSLGEAILNSKLNGYSALDQNTTQEDDNQAPILSRDYVKLNNSDSEQDIYQNINSQTVSIMNSSNSDNEEDGGGSKSDVGSSAILN</sequence>
<comment type="similarity">
    <text evidence="2">Belongs to the multi antimicrobial extrusion (MATE) (TC 2.A.66.1) family.</text>
</comment>
<dbReference type="NCBIfam" id="TIGR00797">
    <property type="entry name" value="matE"/>
    <property type="match status" value="1"/>
</dbReference>
<dbReference type="InParanoid" id="F0ZE31"/>
<feature type="transmembrane region" description="Helical" evidence="7">
    <location>
        <begin position="173"/>
        <end position="196"/>
    </location>
</feature>
<dbReference type="VEuPathDB" id="AmoebaDB:DICPUDRAFT_149561"/>
<dbReference type="PANTHER" id="PTHR11206">
    <property type="entry name" value="MULTIDRUG RESISTANCE PROTEIN"/>
    <property type="match status" value="1"/>
</dbReference>
<feature type="transmembrane region" description="Helical" evidence="7">
    <location>
        <begin position="102"/>
        <end position="123"/>
    </location>
</feature>
<proteinExistence type="inferred from homology"/>
<dbReference type="Proteomes" id="UP000001064">
    <property type="component" value="Unassembled WGS sequence"/>
</dbReference>
<dbReference type="RefSeq" id="XP_003285683.1">
    <property type="nucleotide sequence ID" value="XM_003285635.1"/>
</dbReference>
<keyword evidence="3 7" id="KW-0812">Transmembrane</keyword>